<feature type="region of interest" description="Disordered" evidence="1">
    <location>
        <begin position="265"/>
        <end position="295"/>
    </location>
</feature>
<evidence type="ECO:0000313" key="3">
    <source>
        <dbReference type="Proteomes" id="UP000006415"/>
    </source>
</evidence>
<dbReference type="EMBL" id="AGZS01000003">
    <property type="protein sequence ID" value="EJD65002.1"/>
    <property type="molecule type" value="Genomic_DNA"/>
</dbReference>
<evidence type="ECO:0000313" key="2">
    <source>
        <dbReference type="EMBL" id="EJD65002.1"/>
    </source>
</evidence>
<keyword evidence="3" id="KW-1185">Reference proteome</keyword>
<name>J0LMH1_9BIFI</name>
<dbReference type="OrthoDB" id="3239634at2"/>
<dbReference type="STRING" id="857290.HMPREF9156_00877"/>
<organism evidence="2 3">
    <name type="scientific">Scardovia wiggsiae F0424</name>
    <dbReference type="NCBI Taxonomy" id="857290"/>
    <lineage>
        <taxon>Bacteria</taxon>
        <taxon>Bacillati</taxon>
        <taxon>Actinomycetota</taxon>
        <taxon>Actinomycetes</taxon>
        <taxon>Bifidobacteriales</taxon>
        <taxon>Bifidobacteriaceae</taxon>
        <taxon>Scardovia</taxon>
    </lineage>
</organism>
<reference evidence="2 3" key="1">
    <citation type="submission" date="2012-01" db="EMBL/GenBank/DDBJ databases">
        <title>The Genome Sequence of Scardovia wiggsiae F0424.</title>
        <authorList>
            <consortium name="The Broad Institute Genome Sequencing Platform"/>
            <person name="Earl A."/>
            <person name="Ward D."/>
            <person name="Feldgarden M."/>
            <person name="Gevers D."/>
            <person name="Izard J."/>
            <person name="Ganesan A."/>
            <person name="Baranova O.V."/>
            <person name="Blanton J.M."/>
            <person name="Tanner A.C."/>
            <person name="Mathney J."/>
            <person name="Dewhirst F.E."/>
            <person name="Young S.K."/>
            <person name="Zeng Q."/>
            <person name="Gargeya S."/>
            <person name="Fitzgerald M."/>
            <person name="Haas B."/>
            <person name="Abouelleil A."/>
            <person name="Alvarado L."/>
            <person name="Arachchi H.M."/>
            <person name="Berlin A."/>
            <person name="Chapman S.B."/>
            <person name="Gearin G."/>
            <person name="Goldberg J."/>
            <person name="Griggs A."/>
            <person name="Gujja S."/>
            <person name="Hansen M."/>
            <person name="Heiman D."/>
            <person name="Howarth C."/>
            <person name="Larimer J."/>
            <person name="Lui A."/>
            <person name="MacDonald P.J.P."/>
            <person name="McCowen C."/>
            <person name="Montmayeur A."/>
            <person name="Murphy C."/>
            <person name="Neiman D."/>
            <person name="Pearson M."/>
            <person name="Priest M."/>
            <person name="Roberts A."/>
            <person name="Saif S."/>
            <person name="Shea T."/>
            <person name="Sisk P."/>
            <person name="Stolte C."/>
            <person name="Sykes S."/>
            <person name="Wortman J."/>
            <person name="Nusbaum C."/>
            <person name="Birren B."/>
        </authorList>
    </citation>
    <scope>NUCLEOTIDE SEQUENCE [LARGE SCALE GENOMIC DNA]</scope>
    <source>
        <strain evidence="2 3">F0424</strain>
    </source>
</reference>
<evidence type="ECO:0000256" key="1">
    <source>
        <dbReference type="SAM" id="MobiDB-lite"/>
    </source>
</evidence>
<accession>J0LMH1</accession>
<comment type="caution">
    <text evidence="2">The sequence shown here is derived from an EMBL/GenBank/DDBJ whole genome shotgun (WGS) entry which is preliminary data.</text>
</comment>
<proteinExistence type="predicted"/>
<dbReference type="RefSeq" id="WP_007147941.1">
    <property type="nucleotide sequence ID" value="NZ_AKCI01000001.1"/>
</dbReference>
<gene>
    <name evidence="2" type="ORF">HMPREF9156_00877</name>
</gene>
<protein>
    <submittedName>
        <fullName evidence="2">Uncharacterized protein</fullName>
    </submittedName>
</protein>
<sequence>MGTGLAAAGIQHHAAGGYTHNRRVPAQQARAAGSTGHDDLTLAENIYEITRSLSEPKNSALYVLRGKISYSRTPIFRANQISGSIGLRRLINTGAITMLDNHSFFVNVQAASTQGRAAIIQSLLPYNAVACGLVASWIWVGGDFPRTIDIISRSHFRTPIYGRAIRVTNRDIPQEHLSYLGTQRLTSPVRTACDLACLSISEKAEEKAYLSIGRLAGIFNFTYTDCLKMLWDHPRWPGHDEGVICFSNPQLRAILDAQRERYLPSGNATQIGGHTDQRGKKGRKGISYDAKIQNQ</sequence>
<dbReference type="AlphaFoldDB" id="J0LMH1"/>
<dbReference type="HOGENOM" id="CLU_942992_0_0_11"/>
<dbReference type="eggNOG" id="ENOG5031JNZ">
    <property type="taxonomic scope" value="Bacteria"/>
</dbReference>
<dbReference type="Proteomes" id="UP000006415">
    <property type="component" value="Unassembled WGS sequence"/>
</dbReference>